<organism evidence="21 22">
    <name type="scientific">Ridgeia piscesae</name>
    <name type="common">Tubeworm</name>
    <dbReference type="NCBI Taxonomy" id="27915"/>
    <lineage>
        <taxon>Eukaryota</taxon>
        <taxon>Metazoa</taxon>
        <taxon>Spiralia</taxon>
        <taxon>Lophotrochozoa</taxon>
        <taxon>Annelida</taxon>
        <taxon>Polychaeta</taxon>
        <taxon>Sedentaria</taxon>
        <taxon>Canalipalpata</taxon>
        <taxon>Sabellida</taxon>
        <taxon>Siboglinidae</taxon>
        <taxon>Ridgeia</taxon>
    </lineage>
</organism>
<dbReference type="GO" id="GO:0010564">
    <property type="term" value="P:regulation of cell cycle process"/>
    <property type="evidence" value="ECO:0007669"/>
    <property type="project" value="UniProtKB-ARBA"/>
</dbReference>
<keyword evidence="6" id="KW-0158">Chromosome</keyword>
<sequence>MLRRGNLVQTYGRHRNRVVNVVDVWSPNITNDNVFGSSDENGSLSDFRSPAVSTRPRQKVNGKENTGGGRRLRKRVTAKDTEAPPVAKTGKRKAPPRCRPPLHDASNVSTEESPAMKQQIRRCKKVDKSCRELSSQFNFSELDKYSLIMSDSVEVEAEVSVGWKHTGTVTTSTPHVAPSGRASAVAPPSTSYRDSVSPLSMCRVELERLHVSDVSNITGSSTADSYHGDSPSMEARLRLRCSAGGGDVTSPYDVSCDLFDDAPSSQTQSRRSMYLLRSRQKGTTRFTNNSLGGSMCQLRSLSPVTYFSDDEVVVLSGESSDEEEAPSSGESEESLSDICEEEESASAMSETSGADESVSSRLSCPSPIGRSQNSIKSVLTSSRELSSNVSCETEPPLGTSRHSIKVALTPRKTSCPPLSARERVLAQCDQKDVCRFTDCITPAMMKTITKIGEGVYGEVFRAQRRGRSVALKVIPIEGDFLVNDEPQKTFEEMLPEIVISKELSALRDNDVNQTENFVHVHGVYVVQGSYPATLLKQWELFHKRKGSENDRPDKYTDSQLFLVFEFADSGADLESFQFHSLEEAHSVLVQVTTALAIAEAELQFEHRDLHWGNVLVSRTKDATIDFCHEGTPLRIESLGVKVAIIDFTLSRLSQDGCQVFTDLSQDPTLFTGTNNYQFDIYRLMKKENSNDWMPHHPFTNVLWIHYLADKLVHGKTYAAASTNRAQHQAALRQFRTFLRSALDYDSAAALLQNPFI</sequence>
<comment type="cofactor">
    <cofactor evidence="1">
        <name>Mg(2+)</name>
        <dbReference type="ChEBI" id="CHEBI:18420"/>
    </cofactor>
</comment>
<feature type="compositionally biased region" description="Polar residues" evidence="19">
    <location>
        <begin position="33"/>
        <end position="46"/>
    </location>
</feature>
<keyword evidence="15" id="KW-0539">Nucleus</keyword>
<evidence type="ECO:0000256" key="3">
    <source>
        <dbReference type="ARBA" id="ARBA00004186"/>
    </source>
</evidence>
<evidence type="ECO:0000256" key="2">
    <source>
        <dbReference type="ARBA" id="ARBA00004123"/>
    </source>
</evidence>
<dbReference type="EMBL" id="JAODUO010000084">
    <property type="protein sequence ID" value="KAK2190272.1"/>
    <property type="molecule type" value="Genomic_DNA"/>
</dbReference>
<dbReference type="InterPro" id="IPR011009">
    <property type="entry name" value="Kinase-like_dom_sf"/>
</dbReference>
<feature type="domain" description="Protein kinase" evidence="20">
    <location>
        <begin position="445"/>
        <end position="756"/>
    </location>
</feature>
<dbReference type="SUPFAM" id="SSF56112">
    <property type="entry name" value="Protein kinase-like (PK-like)"/>
    <property type="match status" value="1"/>
</dbReference>
<evidence type="ECO:0000256" key="12">
    <source>
        <dbReference type="ARBA" id="ARBA00022777"/>
    </source>
</evidence>
<accession>A0AAD9UIB2</accession>
<dbReference type="Proteomes" id="UP001209878">
    <property type="component" value="Unassembled WGS sequence"/>
</dbReference>
<comment type="caution">
    <text evidence="21">The sequence shown here is derived from an EMBL/GenBank/DDBJ whole genome shotgun (WGS) entry which is preliminary data.</text>
</comment>
<evidence type="ECO:0000256" key="6">
    <source>
        <dbReference type="ARBA" id="ARBA00022454"/>
    </source>
</evidence>
<dbReference type="InterPro" id="IPR024604">
    <property type="entry name" value="GSG2_C"/>
</dbReference>
<evidence type="ECO:0000256" key="9">
    <source>
        <dbReference type="ARBA" id="ARBA00022553"/>
    </source>
</evidence>
<evidence type="ECO:0000256" key="13">
    <source>
        <dbReference type="ARBA" id="ARBA00022840"/>
    </source>
</evidence>
<dbReference type="InterPro" id="IPR017441">
    <property type="entry name" value="Protein_kinase_ATP_BS"/>
</dbReference>
<evidence type="ECO:0000313" key="22">
    <source>
        <dbReference type="Proteomes" id="UP001209878"/>
    </source>
</evidence>
<evidence type="ECO:0000256" key="11">
    <source>
        <dbReference type="ARBA" id="ARBA00022741"/>
    </source>
</evidence>
<keyword evidence="7" id="KW-0963">Cytoplasm</keyword>
<dbReference type="GO" id="GO:0005737">
    <property type="term" value="C:cytoplasm"/>
    <property type="evidence" value="ECO:0007669"/>
    <property type="project" value="TreeGrafter"/>
</dbReference>
<dbReference type="GO" id="GO:0000278">
    <property type="term" value="P:mitotic cell cycle"/>
    <property type="evidence" value="ECO:0007669"/>
    <property type="project" value="TreeGrafter"/>
</dbReference>
<keyword evidence="11 18" id="KW-0547">Nucleotide-binding</keyword>
<protein>
    <recommendedName>
        <fullName evidence="5">non-specific serine/threonine protein kinase</fullName>
        <ecNumber evidence="5">2.7.11.1</ecNumber>
    </recommendedName>
</protein>
<evidence type="ECO:0000313" key="21">
    <source>
        <dbReference type="EMBL" id="KAK2190272.1"/>
    </source>
</evidence>
<keyword evidence="9" id="KW-0597">Phosphoprotein</keyword>
<dbReference type="GO" id="GO:0005634">
    <property type="term" value="C:nucleus"/>
    <property type="evidence" value="ECO:0007669"/>
    <property type="project" value="UniProtKB-SubCell"/>
</dbReference>
<dbReference type="GO" id="GO:0035556">
    <property type="term" value="P:intracellular signal transduction"/>
    <property type="evidence" value="ECO:0007669"/>
    <property type="project" value="TreeGrafter"/>
</dbReference>
<dbReference type="GO" id="GO:0005694">
    <property type="term" value="C:chromosome"/>
    <property type="evidence" value="ECO:0007669"/>
    <property type="project" value="UniProtKB-SubCell"/>
</dbReference>
<reference evidence="21" key="1">
    <citation type="journal article" date="2023" name="Mol. Biol. Evol.">
        <title>Third-Generation Sequencing Reveals the Adaptive Role of the Epigenome in Three Deep-Sea Polychaetes.</title>
        <authorList>
            <person name="Perez M."/>
            <person name="Aroh O."/>
            <person name="Sun Y."/>
            <person name="Lan Y."/>
            <person name="Juniper S.K."/>
            <person name="Young C.R."/>
            <person name="Angers B."/>
            <person name="Qian P.Y."/>
        </authorList>
    </citation>
    <scope>NUCLEOTIDE SEQUENCE</scope>
    <source>
        <strain evidence="21">R07B-5</strain>
    </source>
</reference>
<feature type="region of interest" description="Disordered" evidence="19">
    <location>
        <begin position="33"/>
        <end position="117"/>
    </location>
</feature>
<dbReference type="PANTHER" id="PTHR24419:SF18">
    <property type="entry name" value="SERINE_THREONINE-PROTEIN KINASE HASPIN"/>
    <property type="match status" value="1"/>
</dbReference>
<evidence type="ECO:0000256" key="15">
    <source>
        <dbReference type="ARBA" id="ARBA00023242"/>
    </source>
</evidence>
<feature type="binding site" evidence="18">
    <location>
        <position position="472"/>
    </location>
    <ligand>
        <name>ATP</name>
        <dbReference type="ChEBI" id="CHEBI:30616"/>
    </ligand>
</feature>
<feature type="region of interest" description="Disordered" evidence="19">
    <location>
        <begin position="315"/>
        <end position="379"/>
    </location>
</feature>
<evidence type="ECO:0000256" key="4">
    <source>
        <dbReference type="ARBA" id="ARBA00004286"/>
    </source>
</evidence>
<dbReference type="GO" id="GO:0072354">
    <property type="term" value="F:histone H3T3 kinase activity"/>
    <property type="evidence" value="ECO:0007669"/>
    <property type="project" value="TreeGrafter"/>
</dbReference>
<keyword evidence="14" id="KW-0206">Cytoskeleton</keyword>
<keyword evidence="8" id="KW-0723">Serine/threonine-protein kinase</keyword>
<dbReference type="FunFam" id="1.10.510.10:FF:000401">
    <property type="entry name" value="serine/threonine-protein kinase haspin"/>
    <property type="match status" value="1"/>
</dbReference>
<evidence type="ECO:0000256" key="10">
    <source>
        <dbReference type="ARBA" id="ARBA00022679"/>
    </source>
</evidence>
<dbReference type="EC" id="2.7.11.1" evidence="5"/>
<evidence type="ECO:0000256" key="17">
    <source>
        <dbReference type="ARBA" id="ARBA00048679"/>
    </source>
</evidence>
<feature type="region of interest" description="Disordered" evidence="19">
    <location>
        <begin position="171"/>
        <end position="190"/>
    </location>
</feature>
<dbReference type="PANTHER" id="PTHR24419">
    <property type="entry name" value="INTERLEUKIN-1 RECEPTOR-ASSOCIATED KINASE"/>
    <property type="match status" value="1"/>
</dbReference>
<dbReference type="Pfam" id="PF12330">
    <property type="entry name" value="Haspin_kinase"/>
    <property type="match status" value="1"/>
</dbReference>
<keyword evidence="10" id="KW-0808">Transferase</keyword>
<keyword evidence="12" id="KW-0418">Kinase</keyword>
<dbReference type="AlphaFoldDB" id="A0AAD9UIB2"/>
<name>A0AAD9UIB2_RIDPI</name>
<evidence type="ECO:0000256" key="1">
    <source>
        <dbReference type="ARBA" id="ARBA00001946"/>
    </source>
</evidence>
<comment type="subcellular location">
    <subcellularLocation>
        <location evidence="4">Chromosome</location>
    </subcellularLocation>
    <subcellularLocation>
        <location evidence="3">Cytoplasm</location>
        <location evidence="3">Cytoskeleton</location>
        <location evidence="3">Spindle</location>
    </subcellularLocation>
    <subcellularLocation>
        <location evidence="2">Nucleus</location>
    </subcellularLocation>
</comment>
<evidence type="ECO:0000256" key="5">
    <source>
        <dbReference type="ARBA" id="ARBA00012513"/>
    </source>
</evidence>
<comment type="catalytic activity">
    <reaction evidence="17">
        <text>L-seryl-[protein] + ATP = O-phospho-L-seryl-[protein] + ADP + H(+)</text>
        <dbReference type="Rhea" id="RHEA:17989"/>
        <dbReference type="Rhea" id="RHEA-COMP:9863"/>
        <dbReference type="Rhea" id="RHEA-COMP:11604"/>
        <dbReference type="ChEBI" id="CHEBI:15378"/>
        <dbReference type="ChEBI" id="CHEBI:29999"/>
        <dbReference type="ChEBI" id="CHEBI:30616"/>
        <dbReference type="ChEBI" id="CHEBI:83421"/>
        <dbReference type="ChEBI" id="CHEBI:456216"/>
        <dbReference type="EC" id="2.7.11.1"/>
    </reaction>
</comment>
<proteinExistence type="predicted"/>
<feature type="compositionally biased region" description="Low complexity" evidence="19">
    <location>
        <begin position="345"/>
        <end position="354"/>
    </location>
</feature>
<dbReference type="InterPro" id="IPR000719">
    <property type="entry name" value="Prot_kinase_dom"/>
</dbReference>
<dbReference type="PROSITE" id="PS00107">
    <property type="entry name" value="PROTEIN_KINASE_ATP"/>
    <property type="match status" value="1"/>
</dbReference>
<dbReference type="GO" id="GO:0005819">
    <property type="term" value="C:spindle"/>
    <property type="evidence" value="ECO:0007669"/>
    <property type="project" value="UniProtKB-SubCell"/>
</dbReference>
<dbReference type="GO" id="GO:0005524">
    <property type="term" value="F:ATP binding"/>
    <property type="evidence" value="ECO:0007669"/>
    <property type="project" value="UniProtKB-UniRule"/>
</dbReference>
<evidence type="ECO:0000256" key="14">
    <source>
        <dbReference type="ARBA" id="ARBA00023212"/>
    </source>
</evidence>
<evidence type="ECO:0000259" key="20">
    <source>
        <dbReference type="PROSITE" id="PS50011"/>
    </source>
</evidence>
<evidence type="ECO:0000256" key="18">
    <source>
        <dbReference type="PROSITE-ProRule" id="PRU10141"/>
    </source>
</evidence>
<dbReference type="SMART" id="SM00220">
    <property type="entry name" value="S_TKc"/>
    <property type="match status" value="1"/>
</dbReference>
<evidence type="ECO:0000256" key="19">
    <source>
        <dbReference type="SAM" id="MobiDB-lite"/>
    </source>
</evidence>
<comment type="catalytic activity">
    <reaction evidence="16">
        <text>L-threonyl-[protein] + ATP = O-phospho-L-threonyl-[protein] + ADP + H(+)</text>
        <dbReference type="Rhea" id="RHEA:46608"/>
        <dbReference type="Rhea" id="RHEA-COMP:11060"/>
        <dbReference type="Rhea" id="RHEA-COMP:11605"/>
        <dbReference type="ChEBI" id="CHEBI:15378"/>
        <dbReference type="ChEBI" id="CHEBI:30013"/>
        <dbReference type="ChEBI" id="CHEBI:30616"/>
        <dbReference type="ChEBI" id="CHEBI:61977"/>
        <dbReference type="ChEBI" id="CHEBI:456216"/>
        <dbReference type="EC" id="2.7.11.1"/>
    </reaction>
</comment>
<feature type="region of interest" description="Disordered" evidence="19">
    <location>
        <begin position="260"/>
        <end position="279"/>
    </location>
</feature>
<evidence type="ECO:0000256" key="8">
    <source>
        <dbReference type="ARBA" id="ARBA00022527"/>
    </source>
</evidence>
<gene>
    <name evidence="21" type="ORF">NP493_79g01005</name>
</gene>
<dbReference type="PROSITE" id="PS50011">
    <property type="entry name" value="PROTEIN_KINASE_DOM"/>
    <property type="match status" value="1"/>
</dbReference>
<evidence type="ECO:0000256" key="16">
    <source>
        <dbReference type="ARBA" id="ARBA00047899"/>
    </source>
</evidence>
<keyword evidence="22" id="KW-1185">Reference proteome</keyword>
<feature type="compositionally biased region" description="Acidic residues" evidence="19">
    <location>
        <begin position="319"/>
        <end position="344"/>
    </location>
</feature>
<evidence type="ECO:0000256" key="7">
    <source>
        <dbReference type="ARBA" id="ARBA00022490"/>
    </source>
</evidence>
<keyword evidence="13 18" id="KW-0067">ATP-binding</keyword>
<dbReference type="SMART" id="SM01331">
    <property type="entry name" value="DUF3635"/>
    <property type="match status" value="1"/>
</dbReference>
<dbReference type="FunFam" id="3.30.200.20:FF:000409">
    <property type="entry name" value="serine/threonine-protein kinase haspin"/>
    <property type="match status" value="1"/>
</dbReference>
<feature type="compositionally biased region" description="Polar residues" evidence="19">
    <location>
        <begin position="357"/>
        <end position="379"/>
    </location>
</feature>
<dbReference type="Gene3D" id="1.10.510.10">
    <property type="entry name" value="Transferase(Phosphotransferase) domain 1"/>
    <property type="match status" value="1"/>
</dbReference>
<dbReference type="Gene3D" id="3.30.200.20">
    <property type="entry name" value="Phosphorylase Kinase, domain 1"/>
    <property type="match status" value="1"/>
</dbReference>